<keyword evidence="2" id="KW-1185">Reference proteome</keyword>
<accession>A0A067D8W5</accession>
<proteinExistence type="predicted"/>
<organism evidence="1 2">
    <name type="scientific">Citrus sinensis</name>
    <name type="common">Sweet orange</name>
    <name type="synonym">Citrus aurantium var. sinensis</name>
    <dbReference type="NCBI Taxonomy" id="2711"/>
    <lineage>
        <taxon>Eukaryota</taxon>
        <taxon>Viridiplantae</taxon>
        <taxon>Streptophyta</taxon>
        <taxon>Embryophyta</taxon>
        <taxon>Tracheophyta</taxon>
        <taxon>Spermatophyta</taxon>
        <taxon>Magnoliopsida</taxon>
        <taxon>eudicotyledons</taxon>
        <taxon>Gunneridae</taxon>
        <taxon>Pentapetalae</taxon>
        <taxon>rosids</taxon>
        <taxon>malvids</taxon>
        <taxon>Sapindales</taxon>
        <taxon>Rutaceae</taxon>
        <taxon>Aurantioideae</taxon>
        <taxon>Citrus</taxon>
    </lineage>
</organism>
<dbReference type="Proteomes" id="UP000027120">
    <property type="component" value="Unassembled WGS sequence"/>
</dbReference>
<evidence type="ECO:0000313" key="1">
    <source>
        <dbReference type="EMBL" id="KDO39439.1"/>
    </source>
</evidence>
<protein>
    <submittedName>
        <fullName evidence="1">Uncharacterized protein</fullName>
    </submittedName>
</protein>
<feature type="non-terminal residue" evidence="1">
    <location>
        <position position="1"/>
    </location>
</feature>
<evidence type="ECO:0000313" key="2">
    <source>
        <dbReference type="Proteomes" id="UP000027120"/>
    </source>
</evidence>
<gene>
    <name evidence="1" type="ORF">CISIN_1g0324432mg</name>
</gene>
<reference evidence="1 2" key="1">
    <citation type="submission" date="2014-04" db="EMBL/GenBank/DDBJ databases">
        <authorList>
            <consortium name="International Citrus Genome Consortium"/>
            <person name="Gmitter F."/>
            <person name="Chen C."/>
            <person name="Farmerie W."/>
            <person name="Harkins T."/>
            <person name="Desany B."/>
            <person name="Mohiuddin M."/>
            <person name="Kodira C."/>
            <person name="Borodovsky M."/>
            <person name="Lomsadze A."/>
            <person name="Burns P."/>
            <person name="Jenkins J."/>
            <person name="Prochnik S."/>
            <person name="Shu S."/>
            <person name="Chapman J."/>
            <person name="Pitluck S."/>
            <person name="Schmutz J."/>
            <person name="Rokhsar D."/>
        </authorList>
    </citation>
    <scope>NUCLEOTIDE SEQUENCE</scope>
</reference>
<sequence length="26" mass="2895">CRRYPFSGAIVHNILLRQVSHGAGNE</sequence>
<dbReference type="AlphaFoldDB" id="A0A067D8W5"/>
<name>A0A067D8W5_CITSI</name>
<dbReference type="EMBL" id="KK786593">
    <property type="protein sequence ID" value="KDO39439.1"/>
    <property type="molecule type" value="Genomic_DNA"/>
</dbReference>